<dbReference type="InterPro" id="IPR003838">
    <property type="entry name" value="ABC3_permease_C"/>
</dbReference>
<dbReference type="PANTHER" id="PTHR46795">
    <property type="entry name" value="ABC TRANSPORTER PERMEASE-RELATED-RELATED"/>
    <property type="match status" value="1"/>
</dbReference>
<comment type="subcellular location">
    <subcellularLocation>
        <location evidence="1 6">Cell membrane</location>
        <topology evidence="1 6">Multi-pass membrane protein</topology>
    </subcellularLocation>
</comment>
<feature type="transmembrane region" description="Helical" evidence="6">
    <location>
        <begin position="590"/>
        <end position="612"/>
    </location>
</feature>
<reference evidence="8 9" key="1">
    <citation type="submission" date="2016-01" db="EMBL/GenBank/DDBJ databases">
        <title>Highly variable Streptococcus oralis are common among viridans streptococci isolated from primates.</title>
        <authorList>
            <person name="Denapaite D."/>
            <person name="Rieger M."/>
            <person name="Koendgen S."/>
            <person name="Brueckner R."/>
            <person name="Ochigava I."/>
            <person name="Kappeler P."/>
            <person name="Maetz-Rensing K."/>
            <person name="Leendertz F."/>
            <person name="Hakenbeck R."/>
        </authorList>
    </citation>
    <scope>NUCLEOTIDE SEQUENCE [LARGE SCALE GENOMIC DNA]</scope>
    <source>
        <strain evidence="8 9">DD02</strain>
    </source>
</reference>
<feature type="transmembrane region" description="Helical" evidence="6">
    <location>
        <begin position="222"/>
        <end position="249"/>
    </location>
</feature>
<keyword evidence="5 6" id="KW-0472">Membrane</keyword>
<protein>
    <submittedName>
        <fullName evidence="8">ABC transporter permease protein</fullName>
    </submittedName>
</protein>
<dbReference type="Proteomes" id="UP000070198">
    <property type="component" value="Unassembled WGS sequence"/>
</dbReference>
<evidence type="ECO:0000256" key="5">
    <source>
        <dbReference type="ARBA" id="ARBA00023136"/>
    </source>
</evidence>
<feature type="transmembrane region" description="Helical" evidence="6">
    <location>
        <begin position="528"/>
        <end position="556"/>
    </location>
</feature>
<evidence type="ECO:0000256" key="3">
    <source>
        <dbReference type="ARBA" id="ARBA00022692"/>
    </source>
</evidence>
<accession>A0A139MJ53</accession>
<evidence type="ECO:0000259" key="7">
    <source>
        <dbReference type="Pfam" id="PF02687"/>
    </source>
</evidence>
<keyword evidence="3 6" id="KW-0812">Transmembrane</keyword>
<dbReference type="Pfam" id="PF02687">
    <property type="entry name" value="FtsX"/>
    <property type="match status" value="1"/>
</dbReference>
<dbReference type="GO" id="GO:0005886">
    <property type="term" value="C:plasma membrane"/>
    <property type="evidence" value="ECO:0007669"/>
    <property type="project" value="UniProtKB-SubCell"/>
</dbReference>
<dbReference type="AlphaFoldDB" id="A0A139MJ53"/>
<dbReference type="InterPro" id="IPR052536">
    <property type="entry name" value="ABC-4_Integral_Memb_Prot"/>
</dbReference>
<comment type="caution">
    <text evidence="8">The sequence shown here is derived from an EMBL/GenBank/DDBJ whole genome shotgun (WGS) entry which is preliminary data.</text>
</comment>
<dbReference type="EMBL" id="LQOF01000458">
    <property type="protein sequence ID" value="KXT63607.1"/>
    <property type="molecule type" value="Genomic_DNA"/>
</dbReference>
<name>A0A139MJ53_9STRE</name>
<organism evidence="8 9">
    <name type="scientific">Streptococcus gallolyticus</name>
    <dbReference type="NCBI Taxonomy" id="315405"/>
    <lineage>
        <taxon>Bacteria</taxon>
        <taxon>Bacillati</taxon>
        <taxon>Bacillota</taxon>
        <taxon>Bacilli</taxon>
        <taxon>Lactobacillales</taxon>
        <taxon>Streptococcaceae</taxon>
        <taxon>Streptococcus</taxon>
    </lineage>
</organism>
<sequence>MFYAKLAWSNLKKSVNIFGPFLLTSTILFLLNCSTLLILFSPVGKSMSYGAATLGLSIVVLFIFSIIMEIYSYNFLLKQRSREFGLYNIIGMNRFQISLVSTIELIVIFVGVIILGSLLSAVFSQLFYLIFINLLHYNQLVMTLSPAAFISTAFVFAAIFFFLELISLFNIRRSSPLALFRRQEQGEKEPRGNILFALLSIICLSSGYYLSISSTRIAALVVLYRFFIAVVLVIIGTYLFYISFMTWYLKRRRKNKKYFYQPEHFVTTAQMIFRMKQNAVGLANITLLAVMAFVTIATTTSLYVNTQKQADDMFPKDTQITIYSTTDTDAEAFFKTAVIDKLDKPESDYITYYTGSSVIPVSTDKEITITDQDIDTPDVAKMGSLYIMTQDDFKNLGNSLPTLKENQSAFYVQKGNSQLKKLTLFGKEFDNVENLRSVIFPDIANTYNPALLIVSDKNVLNELQELFTQHNFQFQSNFTGYADLSKAEIAKITNDDGYISDETGQYLDSDGNAATGIVDTKSSFLEDMYGFTGGFLFTGFLLGISFLLGAALIIYYKQRSEGIEDKKSYKILQEVGMGEKEVKRAINSQILLVFFMPLGFAVLHFAVALVMLKQMLLMFGVTSSSMIYTVSGITILSITVIYFFIYKFTSRTYYKIIER</sequence>
<feature type="transmembrane region" description="Helical" evidence="6">
    <location>
        <begin position="148"/>
        <end position="171"/>
    </location>
</feature>
<dbReference type="PIRSF" id="PIRSF018968">
    <property type="entry name" value="ABC_permease_BceB"/>
    <property type="match status" value="1"/>
</dbReference>
<evidence type="ECO:0000313" key="9">
    <source>
        <dbReference type="Proteomes" id="UP000070198"/>
    </source>
</evidence>
<evidence type="ECO:0000256" key="6">
    <source>
        <dbReference type="PIRNR" id="PIRNR018968"/>
    </source>
</evidence>
<proteinExistence type="inferred from homology"/>
<feature type="transmembrane region" description="Helical" evidence="6">
    <location>
        <begin position="279"/>
        <end position="304"/>
    </location>
</feature>
<feature type="transmembrane region" description="Helical" evidence="6">
    <location>
        <begin position="49"/>
        <end position="76"/>
    </location>
</feature>
<dbReference type="PANTHER" id="PTHR46795:SF3">
    <property type="entry name" value="ABC TRANSPORTER PERMEASE"/>
    <property type="match status" value="1"/>
</dbReference>
<comment type="similarity">
    <text evidence="6">Belongs to the ABC-4 integral membrane protein family.</text>
</comment>
<feature type="transmembrane region" description="Helical" evidence="6">
    <location>
        <begin position="192"/>
        <end position="210"/>
    </location>
</feature>
<dbReference type="PATRIC" id="fig|315405.11.peg.2576"/>
<feature type="transmembrane region" description="Helical" evidence="6">
    <location>
        <begin position="97"/>
        <end position="128"/>
    </location>
</feature>
<gene>
    <name evidence="8" type="ORF">SGADD02_02203</name>
</gene>
<feature type="domain" description="ABC3 transporter permease C-terminal" evidence="7">
    <location>
        <begin position="57"/>
        <end position="176"/>
    </location>
</feature>
<feature type="transmembrane region" description="Helical" evidence="6">
    <location>
        <begin position="624"/>
        <end position="645"/>
    </location>
</feature>
<dbReference type="GO" id="GO:0055085">
    <property type="term" value="P:transmembrane transport"/>
    <property type="evidence" value="ECO:0007669"/>
    <property type="project" value="UniProtKB-UniRule"/>
</dbReference>
<feature type="transmembrane region" description="Helical" evidence="6">
    <location>
        <begin position="21"/>
        <end position="43"/>
    </location>
</feature>
<evidence type="ECO:0000256" key="4">
    <source>
        <dbReference type="ARBA" id="ARBA00022989"/>
    </source>
</evidence>
<dbReference type="InterPro" id="IPR027022">
    <property type="entry name" value="ABC_permease_BceB-typ"/>
</dbReference>
<keyword evidence="6" id="KW-0813">Transport</keyword>
<dbReference type="RefSeq" id="WP_061459296.1">
    <property type="nucleotide sequence ID" value="NZ_KQ968763.1"/>
</dbReference>
<evidence type="ECO:0000313" key="8">
    <source>
        <dbReference type="EMBL" id="KXT63607.1"/>
    </source>
</evidence>
<evidence type="ECO:0000256" key="2">
    <source>
        <dbReference type="ARBA" id="ARBA00022475"/>
    </source>
</evidence>
<keyword evidence="2 6" id="KW-1003">Cell membrane</keyword>
<keyword evidence="4 6" id="KW-1133">Transmembrane helix</keyword>
<evidence type="ECO:0000256" key="1">
    <source>
        <dbReference type="ARBA" id="ARBA00004651"/>
    </source>
</evidence>